<gene>
    <name evidence="2" type="ORF">VIN30_03095</name>
</gene>
<dbReference type="CDD" id="cd00093">
    <property type="entry name" value="HTH_XRE"/>
    <property type="match status" value="1"/>
</dbReference>
<dbReference type="Gene3D" id="1.10.260.40">
    <property type="entry name" value="lambda repressor-like DNA-binding domains"/>
    <property type="match status" value="1"/>
</dbReference>
<sequence length="218" mass="24519">MGRVEYAVISLRDDTYLEDIQETLGAFFDIGVNQWGVGGEALAEAFLASGIAREFERRNPVFVAGKSALDLLQIAAPFVAATDEPPQEARVSPSEEYWLGWILGFYQVRTGRPYRQVLDIVPFDELLGMYYPLHEAPEAKFVEVLDARLAAAPLPTRLKRQRELCGITQEELAEQSGVSLRSIQMYEQRQKNINRASAETVYRLACALHCSMEGLLQF</sequence>
<evidence type="ECO:0000313" key="2">
    <source>
        <dbReference type="EMBL" id="MEC4175433.1"/>
    </source>
</evidence>
<evidence type="ECO:0000259" key="1">
    <source>
        <dbReference type="PROSITE" id="PS50943"/>
    </source>
</evidence>
<organism evidence="2 3">
    <name type="scientific">Adlercreutzia wanghongyangiae</name>
    <dbReference type="NCBI Taxonomy" id="3111451"/>
    <lineage>
        <taxon>Bacteria</taxon>
        <taxon>Bacillati</taxon>
        <taxon>Actinomycetota</taxon>
        <taxon>Coriobacteriia</taxon>
        <taxon>Eggerthellales</taxon>
        <taxon>Eggerthellaceae</taxon>
        <taxon>Adlercreutzia</taxon>
    </lineage>
</organism>
<dbReference type="Pfam" id="PF01381">
    <property type="entry name" value="HTH_3"/>
    <property type="match status" value="1"/>
</dbReference>
<dbReference type="EMBL" id="JAYMFF010000003">
    <property type="protein sequence ID" value="MEC4175433.1"/>
    <property type="molecule type" value="Genomic_DNA"/>
</dbReference>
<dbReference type="SMART" id="SM00530">
    <property type="entry name" value="HTH_XRE"/>
    <property type="match status" value="1"/>
</dbReference>
<reference evidence="2 3" key="1">
    <citation type="submission" date="2024-01" db="EMBL/GenBank/DDBJ databases">
        <title>novel species in genus Adlercreutzia.</title>
        <authorList>
            <person name="Liu X."/>
        </authorList>
    </citation>
    <scope>NUCLEOTIDE SEQUENCE [LARGE SCALE GENOMIC DNA]</scope>
    <source>
        <strain evidence="2 3">R7</strain>
    </source>
</reference>
<dbReference type="Proteomes" id="UP001349994">
    <property type="component" value="Unassembled WGS sequence"/>
</dbReference>
<comment type="caution">
    <text evidence="2">The sequence shown here is derived from an EMBL/GenBank/DDBJ whole genome shotgun (WGS) entry which is preliminary data.</text>
</comment>
<dbReference type="RefSeq" id="WP_338209213.1">
    <property type="nucleotide sequence ID" value="NZ_JAYMFF010000003.1"/>
</dbReference>
<evidence type="ECO:0000313" key="3">
    <source>
        <dbReference type="Proteomes" id="UP001349994"/>
    </source>
</evidence>
<proteinExistence type="predicted"/>
<feature type="domain" description="HTH cro/C1-type" evidence="1">
    <location>
        <begin position="158"/>
        <end position="215"/>
    </location>
</feature>
<protein>
    <submittedName>
        <fullName evidence="2">Helix-turn-helix transcriptional regulator</fullName>
    </submittedName>
</protein>
<dbReference type="InterPro" id="IPR001387">
    <property type="entry name" value="Cro/C1-type_HTH"/>
</dbReference>
<dbReference type="PROSITE" id="PS50943">
    <property type="entry name" value="HTH_CROC1"/>
    <property type="match status" value="1"/>
</dbReference>
<accession>A0ABU6IG51</accession>
<keyword evidence="3" id="KW-1185">Reference proteome</keyword>
<dbReference type="InterPro" id="IPR010982">
    <property type="entry name" value="Lambda_DNA-bd_dom_sf"/>
</dbReference>
<dbReference type="SUPFAM" id="SSF47413">
    <property type="entry name" value="lambda repressor-like DNA-binding domains"/>
    <property type="match status" value="1"/>
</dbReference>
<name>A0ABU6IG51_9ACTN</name>